<evidence type="ECO:0000259" key="6">
    <source>
        <dbReference type="Pfam" id="PF03160"/>
    </source>
</evidence>
<dbReference type="SUPFAM" id="SSF141072">
    <property type="entry name" value="CalX-like"/>
    <property type="match status" value="2"/>
</dbReference>
<sequence>MFTAIREGLEPWSCSMTFWAYFTLLLTIIDHGVTQNVFCSTTPGCGLNDLEASTIPDCCARPGALSYKPTPSSESCSLCFAYGWVQNIAEDRTSAQPQAPITAVEGQDIPLYIFFSKNGPLIRHAFAFTIQISSSTAEENVDYTLTHDVDVEISPANNVPISVTLSLLNDGVIGEEVENVTLTLVNAILADENEILLYDTVIISIVDNDITIGFPKREVTITEGDRETEICLVTEGVPALDTALDVTLIPVTADEKDLNLLTTEVVIGADATGEPCVKFSAAVDGDNEGDEILTLILSGPPNVRLQSHSLTVFIKDSDVDKANQDETNNDGGNSSHLEIILPVVIAVLILISLLVIGVLIVTYVLKKKGNDKQTL</sequence>
<evidence type="ECO:0000313" key="8">
    <source>
        <dbReference type="Proteomes" id="UP001174909"/>
    </source>
</evidence>
<dbReference type="GO" id="GO:0007154">
    <property type="term" value="P:cell communication"/>
    <property type="evidence" value="ECO:0007669"/>
    <property type="project" value="InterPro"/>
</dbReference>
<evidence type="ECO:0000256" key="1">
    <source>
        <dbReference type="ARBA" id="ARBA00022729"/>
    </source>
</evidence>
<evidence type="ECO:0000256" key="5">
    <source>
        <dbReference type="SAM" id="SignalP"/>
    </source>
</evidence>
<feature type="transmembrane region" description="Helical" evidence="4">
    <location>
        <begin position="339"/>
        <end position="365"/>
    </location>
</feature>
<dbReference type="Pfam" id="PF03160">
    <property type="entry name" value="Calx-beta"/>
    <property type="match status" value="1"/>
</dbReference>
<dbReference type="AlphaFoldDB" id="A0AA35TRK2"/>
<accession>A0AA35TRK2</accession>
<comment type="caution">
    <text evidence="7">The sequence shown here is derived from an EMBL/GenBank/DDBJ whole genome shotgun (WGS) entry which is preliminary data.</text>
</comment>
<evidence type="ECO:0000256" key="4">
    <source>
        <dbReference type="SAM" id="Phobius"/>
    </source>
</evidence>
<proteinExistence type="predicted"/>
<dbReference type="GO" id="GO:0016020">
    <property type="term" value="C:membrane"/>
    <property type="evidence" value="ECO:0007669"/>
    <property type="project" value="InterPro"/>
</dbReference>
<dbReference type="Proteomes" id="UP001174909">
    <property type="component" value="Unassembled WGS sequence"/>
</dbReference>
<keyword evidence="4" id="KW-1133">Transmembrane helix</keyword>
<evidence type="ECO:0000256" key="2">
    <source>
        <dbReference type="ARBA" id="ARBA00022737"/>
    </source>
</evidence>
<keyword evidence="2" id="KW-0677">Repeat</keyword>
<keyword evidence="4" id="KW-0472">Membrane</keyword>
<keyword evidence="1 5" id="KW-0732">Signal</keyword>
<feature type="signal peptide" evidence="5">
    <location>
        <begin position="1"/>
        <end position="34"/>
    </location>
</feature>
<dbReference type="Gene3D" id="2.60.40.2030">
    <property type="match status" value="1"/>
</dbReference>
<feature type="domain" description="Calx-beta" evidence="6">
    <location>
        <begin position="207"/>
        <end position="318"/>
    </location>
</feature>
<evidence type="ECO:0000256" key="3">
    <source>
        <dbReference type="ARBA" id="ARBA00022837"/>
    </source>
</evidence>
<dbReference type="EMBL" id="CASHTH010004072">
    <property type="protein sequence ID" value="CAI8053115.1"/>
    <property type="molecule type" value="Genomic_DNA"/>
</dbReference>
<dbReference type="InterPro" id="IPR003644">
    <property type="entry name" value="Calx_beta"/>
</dbReference>
<name>A0AA35TRK2_GEOBA</name>
<protein>
    <recommendedName>
        <fullName evidence="6">Calx-beta domain-containing protein</fullName>
    </recommendedName>
</protein>
<reference evidence="7" key="1">
    <citation type="submission" date="2023-03" db="EMBL/GenBank/DDBJ databases">
        <authorList>
            <person name="Steffen K."/>
            <person name="Cardenas P."/>
        </authorList>
    </citation>
    <scope>NUCLEOTIDE SEQUENCE</scope>
</reference>
<evidence type="ECO:0000313" key="7">
    <source>
        <dbReference type="EMBL" id="CAI8053115.1"/>
    </source>
</evidence>
<keyword evidence="8" id="KW-1185">Reference proteome</keyword>
<gene>
    <name evidence="7" type="ORF">GBAR_LOCUS29051</name>
</gene>
<keyword evidence="4" id="KW-0812">Transmembrane</keyword>
<dbReference type="InterPro" id="IPR038081">
    <property type="entry name" value="CalX-like_sf"/>
</dbReference>
<organism evidence="7 8">
    <name type="scientific">Geodia barretti</name>
    <name type="common">Barrett's horny sponge</name>
    <dbReference type="NCBI Taxonomy" id="519541"/>
    <lineage>
        <taxon>Eukaryota</taxon>
        <taxon>Metazoa</taxon>
        <taxon>Porifera</taxon>
        <taxon>Demospongiae</taxon>
        <taxon>Heteroscleromorpha</taxon>
        <taxon>Tetractinellida</taxon>
        <taxon>Astrophorina</taxon>
        <taxon>Geodiidae</taxon>
        <taxon>Geodia</taxon>
    </lineage>
</organism>
<feature type="chain" id="PRO_5041468719" description="Calx-beta domain-containing protein" evidence="5">
    <location>
        <begin position="35"/>
        <end position="375"/>
    </location>
</feature>
<keyword evidence="3" id="KW-0106">Calcium</keyword>